<keyword evidence="11" id="KW-1185">Reference proteome</keyword>
<comment type="function">
    <text evidence="1">Required for efficient biogenesis of the 60S ribosomal subunit.</text>
</comment>
<feature type="domain" description="Ribosome-assembly protein 3 C-terminal" evidence="9">
    <location>
        <begin position="121"/>
        <end position="165"/>
    </location>
</feature>
<feature type="region of interest" description="Disordered" evidence="8">
    <location>
        <begin position="1"/>
        <end position="115"/>
    </location>
</feature>
<dbReference type="PANTHER" id="PTHR28127:SF1">
    <property type="entry name" value="RIBOSOME ASSEMBLY PROTEIN 3"/>
    <property type="match status" value="1"/>
</dbReference>
<evidence type="ECO:0000256" key="2">
    <source>
        <dbReference type="ARBA" id="ARBA00004604"/>
    </source>
</evidence>
<dbReference type="HOGENOM" id="CLU_116417_1_0_1"/>
<dbReference type="OrthoDB" id="69550at2759"/>
<gene>
    <name evidence="10" type="ORF">FOMPIDRAFT_1025902</name>
</gene>
<dbReference type="EMBL" id="KE504212">
    <property type="protein sequence ID" value="EPS95234.1"/>
    <property type="molecule type" value="Genomic_DNA"/>
</dbReference>
<evidence type="ECO:0000256" key="1">
    <source>
        <dbReference type="ARBA" id="ARBA00003035"/>
    </source>
</evidence>
<sequence length="186" mass="19939">MVPPKPTAPRKRNRKRKRRAASSSSSDDDSSSDSDVPQVQSVPKLPPVRVASKAPSSQEEETSSSEEESSEAESVRRGVAHQGPQASTIPPRRSPSPDPRPCPIPPFPGDSQDDELLKQRFRKFWMASVADAFSDDLGEIRKEPSLTTPRLALLIDSLAAGADLFAPASGSGEAGINEMDVAMGHP</sequence>
<proteinExistence type="inferred from homology"/>
<reference evidence="10 11" key="1">
    <citation type="journal article" date="2012" name="Science">
        <title>The Paleozoic origin of enzymatic lignin decomposition reconstructed from 31 fungal genomes.</title>
        <authorList>
            <person name="Floudas D."/>
            <person name="Binder M."/>
            <person name="Riley R."/>
            <person name="Barry K."/>
            <person name="Blanchette R.A."/>
            <person name="Henrissat B."/>
            <person name="Martinez A.T."/>
            <person name="Otillar R."/>
            <person name="Spatafora J.W."/>
            <person name="Yadav J.S."/>
            <person name="Aerts A."/>
            <person name="Benoit I."/>
            <person name="Boyd A."/>
            <person name="Carlson A."/>
            <person name="Copeland A."/>
            <person name="Coutinho P.M."/>
            <person name="de Vries R.P."/>
            <person name="Ferreira P."/>
            <person name="Findley K."/>
            <person name="Foster B."/>
            <person name="Gaskell J."/>
            <person name="Glotzer D."/>
            <person name="Gorecki P."/>
            <person name="Heitman J."/>
            <person name="Hesse C."/>
            <person name="Hori C."/>
            <person name="Igarashi K."/>
            <person name="Jurgens J.A."/>
            <person name="Kallen N."/>
            <person name="Kersten P."/>
            <person name="Kohler A."/>
            <person name="Kuees U."/>
            <person name="Kumar T.K.A."/>
            <person name="Kuo A."/>
            <person name="LaButti K."/>
            <person name="Larrondo L.F."/>
            <person name="Lindquist E."/>
            <person name="Ling A."/>
            <person name="Lombard V."/>
            <person name="Lucas S."/>
            <person name="Lundell T."/>
            <person name="Martin R."/>
            <person name="McLaughlin D.J."/>
            <person name="Morgenstern I."/>
            <person name="Morin E."/>
            <person name="Murat C."/>
            <person name="Nagy L.G."/>
            <person name="Nolan M."/>
            <person name="Ohm R.A."/>
            <person name="Patyshakuliyeva A."/>
            <person name="Rokas A."/>
            <person name="Ruiz-Duenas F.J."/>
            <person name="Sabat G."/>
            <person name="Salamov A."/>
            <person name="Samejima M."/>
            <person name="Schmutz J."/>
            <person name="Slot J.C."/>
            <person name="St John F."/>
            <person name="Stenlid J."/>
            <person name="Sun H."/>
            <person name="Sun S."/>
            <person name="Syed K."/>
            <person name="Tsang A."/>
            <person name="Wiebenga A."/>
            <person name="Young D."/>
            <person name="Pisabarro A."/>
            <person name="Eastwood D.C."/>
            <person name="Martin F."/>
            <person name="Cullen D."/>
            <person name="Grigoriev I.V."/>
            <person name="Hibbett D.S."/>
        </authorList>
    </citation>
    <scope>NUCLEOTIDE SEQUENCE</scope>
    <source>
        <strain evidence="11">FP-58527</strain>
    </source>
</reference>
<dbReference type="PANTHER" id="PTHR28127">
    <property type="entry name" value="RIBOSOME ASSEMBLY PROTEIN 3"/>
    <property type="match status" value="1"/>
</dbReference>
<dbReference type="eggNOG" id="ENOG502S95K">
    <property type="taxonomic scope" value="Eukaryota"/>
</dbReference>
<dbReference type="GO" id="GO:0030687">
    <property type="term" value="C:preribosome, large subunit precursor"/>
    <property type="evidence" value="ECO:0007669"/>
    <property type="project" value="TreeGrafter"/>
</dbReference>
<dbReference type="GO" id="GO:0000027">
    <property type="term" value="P:ribosomal large subunit assembly"/>
    <property type="evidence" value="ECO:0007669"/>
    <property type="project" value="TreeGrafter"/>
</dbReference>
<dbReference type="AlphaFoldDB" id="S8F9A4"/>
<protein>
    <recommendedName>
        <fullName evidence="4">Ribosome assembly protein 3</fullName>
    </recommendedName>
</protein>
<dbReference type="GO" id="GO:0005730">
    <property type="term" value="C:nucleolus"/>
    <property type="evidence" value="ECO:0007669"/>
    <property type="project" value="UniProtKB-SubCell"/>
</dbReference>
<keyword evidence="7" id="KW-0687">Ribonucleoprotein</keyword>
<dbReference type="Pfam" id="PF14615">
    <property type="entry name" value="Rsa3"/>
    <property type="match status" value="1"/>
</dbReference>
<accession>S8F9A4</accession>
<evidence type="ECO:0000256" key="3">
    <source>
        <dbReference type="ARBA" id="ARBA00006256"/>
    </source>
</evidence>
<evidence type="ECO:0000313" key="11">
    <source>
        <dbReference type="Proteomes" id="UP000015241"/>
    </source>
</evidence>
<keyword evidence="5" id="KW-0690">Ribosome biogenesis</keyword>
<feature type="compositionally biased region" description="Acidic residues" evidence="8">
    <location>
        <begin position="58"/>
        <end position="71"/>
    </location>
</feature>
<dbReference type="InParanoid" id="S8F9A4"/>
<evidence type="ECO:0000256" key="5">
    <source>
        <dbReference type="ARBA" id="ARBA00022517"/>
    </source>
</evidence>
<evidence type="ECO:0000259" key="9">
    <source>
        <dbReference type="Pfam" id="PF14615"/>
    </source>
</evidence>
<feature type="compositionally biased region" description="Basic residues" evidence="8">
    <location>
        <begin position="8"/>
        <end position="20"/>
    </location>
</feature>
<evidence type="ECO:0000313" key="10">
    <source>
        <dbReference type="EMBL" id="EPS95234.1"/>
    </source>
</evidence>
<evidence type="ECO:0000256" key="6">
    <source>
        <dbReference type="ARBA" id="ARBA00023242"/>
    </source>
</evidence>
<comment type="similarity">
    <text evidence="3">Belongs to the RSA3 family.</text>
</comment>
<keyword evidence="6" id="KW-0539">Nucleus</keyword>
<dbReference type="STRING" id="743788.S8F9A4"/>
<name>S8F9A4_FOMSC</name>
<dbReference type="Proteomes" id="UP000015241">
    <property type="component" value="Unassembled WGS sequence"/>
</dbReference>
<evidence type="ECO:0000256" key="8">
    <source>
        <dbReference type="SAM" id="MobiDB-lite"/>
    </source>
</evidence>
<evidence type="ECO:0000256" key="4">
    <source>
        <dbReference type="ARBA" id="ARBA00015339"/>
    </source>
</evidence>
<comment type="subcellular location">
    <subcellularLocation>
        <location evidence="2">Nucleus</location>
        <location evidence="2">Nucleolus</location>
    </subcellularLocation>
</comment>
<feature type="compositionally biased region" description="Pro residues" evidence="8">
    <location>
        <begin position="92"/>
        <end position="108"/>
    </location>
</feature>
<organism evidence="10 11">
    <name type="scientific">Fomitopsis schrenkii</name>
    <name type="common">Brown rot fungus</name>
    <dbReference type="NCBI Taxonomy" id="2126942"/>
    <lineage>
        <taxon>Eukaryota</taxon>
        <taxon>Fungi</taxon>
        <taxon>Dikarya</taxon>
        <taxon>Basidiomycota</taxon>
        <taxon>Agaricomycotina</taxon>
        <taxon>Agaricomycetes</taxon>
        <taxon>Polyporales</taxon>
        <taxon>Fomitopsis</taxon>
    </lineage>
</organism>
<dbReference type="InterPro" id="IPR028217">
    <property type="entry name" value="Rsa3_C"/>
</dbReference>
<dbReference type="InterPro" id="IPR051898">
    <property type="entry name" value="Ribosome_Assembly_3"/>
</dbReference>
<evidence type="ECO:0000256" key="7">
    <source>
        <dbReference type="ARBA" id="ARBA00023274"/>
    </source>
</evidence>